<dbReference type="SMART" id="SM00320">
    <property type="entry name" value="WD40"/>
    <property type="match status" value="4"/>
</dbReference>
<dbReference type="eggNOG" id="KOG1918">
    <property type="taxonomic scope" value="Eukaryota"/>
</dbReference>
<dbReference type="InterPro" id="IPR052416">
    <property type="entry name" value="GTF3C_component"/>
</dbReference>
<evidence type="ECO:0000256" key="1">
    <source>
        <dbReference type="ARBA" id="ARBA00004123"/>
    </source>
</evidence>
<evidence type="ECO:0000256" key="3">
    <source>
        <dbReference type="ARBA" id="ARBA00023242"/>
    </source>
</evidence>
<keyword evidence="6" id="KW-1185">Reference proteome</keyword>
<dbReference type="AlphaFoldDB" id="K3WBN1"/>
<reference evidence="6" key="1">
    <citation type="journal article" date="2010" name="Genome Biol.">
        <title>Genome sequence of the necrotrophic plant pathogen Pythium ultimum reveals original pathogenicity mechanisms and effector repertoire.</title>
        <authorList>
            <person name="Levesque C.A."/>
            <person name="Brouwer H."/>
            <person name="Cano L."/>
            <person name="Hamilton J.P."/>
            <person name="Holt C."/>
            <person name="Huitema E."/>
            <person name="Raffaele S."/>
            <person name="Robideau G.P."/>
            <person name="Thines M."/>
            <person name="Win J."/>
            <person name="Zerillo M.M."/>
            <person name="Beakes G.W."/>
            <person name="Boore J.L."/>
            <person name="Busam D."/>
            <person name="Dumas B."/>
            <person name="Ferriera S."/>
            <person name="Fuerstenberg S.I."/>
            <person name="Gachon C.M."/>
            <person name="Gaulin E."/>
            <person name="Govers F."/>
            <person name="Grenville-Briggs L."/>
            <person name="Horner N."/>
            <person name="Hostetler J."/>
            <person name="Jiang R.H."/>
            <person name="Johnson J."/>
            <person name="Krajaejun T."/>
            <person name="Lin H."/>
            <person name="Meijer H.J."/>
            <person name="Moore B."/>
            <person name="Morris P."/>
            <person name="Phuntmart V."/>
            <person name="Puiu D."/>
            <person name="Shetty J."/>
            <person name="Stajich J.E."/>
            <person name="Tripathy S."/>
            <person name="Wawra S."/>
            <person name="van West P."/>
            <person name="Whitty B.R."/>
            <person name="Coutinho P.M."/>
            <person name="Henrissat B."/>
            <person name="Martin F."/>
            <person name="Thomas P.D."/>
            <person name="Tyler B.M."/>
            <person name="De Vries R.P."/>
            <person name="Kamoun S."/>
            <person name="Yandell M."/>
            <person name="Tisserat N."/>
            <person name="Buell C.R."/>
        </authorList>
    </citation>
    <scope>NUCLEOTIDE SEQUENCE</scope>
    <source>
        <strain evidence="6">DAOM:BR144</strain>
    </source>
</reference>
<evidence type="ECO:0000256" key="2">
    <source>
        <dbReference type="ARBA" id="ARBA00023163"/>
    </source>
</evidence>
<dbReference type="SUPFAM" id="SSF50978">
    <property type="entry name" value="WD40 repeat-like"/>
    <property type="match status" value="1"/>
</dbReference>
<reference evidence="5" key="3">
    <citation type="submission" date="2014-11" db="UniProtKB">
        <authorList>
            <consortium name="EnsemblProtists"/>
        </authorList>
    </citation>
    <scope>IDENTIFICATION</scope>
    <source>
        <strain evidence="5">DAOM BR144</strain>
    </source>
</reference>
<reference evidence="6" key="2">
    <citation type="submission" date="2010-04" db="EMBL/GenBank/DDBJ databases">
        <authorList>
            <person name="Buell R."/>
            <person name="Hamilton J."/>
            <person name="Hostetler J."/>
        </authorList>
    </citation>
    <scope>NUCLEOTIDE SEQUENCE [LARGE SCALE GENOMIC DNA]</scope>
    <source>
        <strain evidence="6">DAOM:BR144</strain>
    </source>
</reference>
<dbReference type="STRING" id="431595.K3WBN1"/>
<dbReference type="InterPro" id="IPR001680">
    <property type="entry name" value="WD40_rpt"/>
</dbReference>
<proteinExistence type="predicted"/>
<dbReference type="OMA" id="CFGDGSM"/>
<accession>K3WBN1</accession>
<dbReference type="GO" id="GO:0005634">
    <property type="term" value="C:nucleus"/>
    <property type="evidence" value="ECO:0007669"/>
    <property type="project" value="UniProtKB-SubCell"/>
</dbReference>
<feature type="compositionally biased region" description="Low complexity" evidence="4">
    <location>
        <begin position="63"/>
        <end position="78"/>
    </location>
</feature>
<dbReference type="Proteomes" id="UP000019132">
    <property type="component" value="Unassembled WGS sequence"/>
</dbReference>
<dbReference type="InParanoid" id="K3WBN1"/>
<feature type="region of interest" description="Disordered" evidence="4">
    <location>
        <begin position="167"/>
        <end position="206"/>
    </location>
</feature>
<dbReference type="HOGENOM" id="CLU_481044_0_0_1"/>
<dbReference type="PANTHER" id="PTHR15052:SF2">
    <property type="entry name" value="GENERAL TRANSCRIPTION FACTOR 3C POLYPEPTIDE 2"/>
    <property type="match status" value="1"/>
</dbReference>
<dbReference type="EnsemblProtists" id="PYU1_T002372">
    <property type="protein sequence ID" value="PYU1_T002372"/>
    <property type="gene ID" value="PYU1_G002369"/>
</dbReference>
<feature type="compositionally biased region" description="Acidic residues" evidence="4">
    <location>
        <begin position="184"/>
        <end position="195"/>
    </location>
</feature>
<dbReference type="InterPro" id="IPR036322">
    <property type="entry name" value="WD40_repeat_dom_sf"/>
</dbReference>
<dbReference type="InterPro" id="IPR015943">
    <property type="entry name" value="WD40/YVTN_repeat-like_dom_sf"/>
</dbReference>
<keyword evidence="3" id="KW-0539">Nucleus</keyword>
<feature type="compositionally biased region" description="Basic and acidic residues" evidence="4">
    <location>
        <begin position="174"/>
        <end position="183"/>
    </location>
</feature>
<name>K3WBN1_GLOUD</name>
<dbReference type="GO" id="GO:0000127">
    <property type="term" value="C:transcription factor TFIIIC complex"/>
    <property type="evidence" value="ECO:0007669"/>
    <property type="project" value="TreeGrafter"/>
</dbReference>
<comment type="subcellular location">
    <subcellularLocation>
        <location evidence="1">Nucleus</location>
    </subcellularLocation>
</comment>
<dbReference type="GO" id="GO:0006383">
    <property type="term" value="P:transcription by RNA polymerase III"/>
    <property type="evidence" value="ECO:0007669"/>
    <property type="project" value="TreeGrafter"/>
</dbReference>
<evidence type="ECO:0000313" key="5">
    <source>
        <dbReference type="EnsemblProtists" id="PYU1_T002372"/>
    </source>
</evidence>
<evidence type="ECO:0000256" key="4">
    <source>
        <dbReference type="SAM" id="MobiDB-lite"/>
    </source>
</evidence>
<dbReference type="VEuPathDB" id="FungiDB:PYU1_G002369"/>
<evidence type="ECO:0000313" key="6">
    <source>
        <dbReference type="Proteomes" id="UP000019132"/>
    </source>
</evidence>
<keyword evidence="2" id="KW-0804">Transcription</keyword>
<dbReference type="Gene3D" id="2.130.10.10">
    <property type="entry name" value="YVTN repeat-like/Quinoprotein amine dehydrogenase"/>
    <property type="match status" value="1"/>
</dbReference>
<dbReference type="PANTHER" id="PTHR15052">
    <property type="entry name" value="RNA POLYMERASE III TRANSCRIPTION INITIATION FACTOR COMPLEX SUBUNIT"/>
    <property type="match status" value="1"/>
</dbReference>
<protein>
    <submittedName>
        <fullName evidence="5">Uncharacterized protein</fullName>
    </submittedName>
</protein>
<sequence length="567" mass="62124">MDLSAWRGAVSFGKFLQPIHLSVAGLSADTDATQQNGAGADASVSDAASSAQPDQVPARDGNSTPASPEAASPEAASSRSGDTILAKDAVSTTPPATPKHLKRRQKPPPSSPSTTKRAGDAHNQKPNVKVLAPFAAEYVQGCDRIAMNVGGPVWAMDWLPQDTSWRRTRKKQKENRGQNHDNDASDQDEQGEDAENANGDADGGSSVAWRKAAKQWRFLALSTHPPCEVVDGRVVKNTPPDHYYDVQAPGARRLIQIWAIPVQPKPKKAKKNAHLDAAVPAPMLKPKLVYGIDHCSGAAWDLQWCPLAHTMPKRTLNKNLLGMLAVCFGDGSLQIFAVPEIPLELLSLEGAAKQGSVERLTPIVHAQVPKIIQLSIQWSPHHWNLILTGGSDADTVGKQEAFEWGWGWVAVRSVAWSPFDEFIFATTGNDSIFKVWDIREPRICLRSHRIRSTWGLALQWMDHTTIQISGDQGSIYMYDILSGSYQKLHFHPQIDSPVWDLQFARRGGVPLLVSCCTSGSIRVAPAKKMFRAPQNSIEICRLAGEKDANTDRPFKALTVDFEFLIFK</sequence>
<feature type="region of interest" description="Disordered" evidence="4">
    <location>
        <begin position="31"/>
        <end position="126"/>
    </location>
</feature>
<feature type="compositionally biased region" description="Low complexity" evidence="4">
    <location>
        <begin position="37"/>
        <end position="51"/>
    </location>
</feature>
<organism evidence="5 6">
    <name type="scientific">Globisporangium ultimum (strain ATCC 200006 / CBS 805.95 / DAOM BR144)</name>
    <name type="common">Pythium ultimum</name>
    <dbReference type="NCBI Taxonomy" id="431595"/>
    <lineage>
        <taxon>Eukaryota</taxon>
        <taxon>Sar</taxon>
        <taxon>Stramenopiles</taxon>
        <taxon>Oomycota</taxon>
        <taxon>Peronosporomycetes</taxon>
        <taxon>Pythiales</taxon>
        <taxon>Pythiaceae</taxon>
        <taxon>Globisporangium</taxon>
    </lineage>
</organism>